<dbReference type="AlphaFoldDB" id="A0A232F998"/>
<dbReference type="Proteomes" id="UP000215335">
    <property type="component" value="Unassembled WGS sequence"/>
</dbReference>
<evidence type="ECO:0000313" key="2">
    <source>
        <dbReference type="EMBL" id="OXU27013.1"/>
    </source>
</evidence>
<sequence>MAHADMGYRQIIERERICLTGGVIVLFYAGDIVLTNDPFFQSPPKGYPSSAVHHASLSSSASDSGAEDATDGPTTSRDDRGKNLLIVIDYSSTGIISTIQ</sequence>
<keyword evidence="3" id="KW-1185">Reference proteome</keyword>
<comment type="caution">
    <text evidence="2">The sequence shown here is derived from an EMBL/GenBank/DDBJ whole genome shotgun (WGS) entry which is preliminary data.</text>
</comment>
<evidence type="ECO:0000256" key="1">
    <source>
        <dbReference type="SAM" id="MobiDB-lite"/>
    </source>
</evidence>
<dbReference type="EMBL" id="NNAY01000680">
    <property type="protein sequence ID" value="OXU27013.1"/>
    <property type="molecule type" value="Genomic_DNA"/>
</dbReference>
<protein>
    <submittedName>
        <fullName evidence="2">Uncharacterized protein</fullName>
    </submittedName>
</protein>
<organism evidence="2 3">
    <name type="scientific">Trichomalopsis sarcophagae</name>
    <dbReference type="NCBI Taxonomy" id="543379"/>
    <lineage>
        <taxon>Eukaryota</taxon>
        <taxon>Metazoa</taxon>
        <taxon>Ecdysozoa</taxon>
        <taxon>Arthropoda</taxon>
        <taxon>Hexapoda</taxon>
        <taxon>Insecta</taxon>
        <taxon>Pterygota</taxon>
        <taxon>Neoptera</taxon>
        <taxon>Endopterygota</taxon>
        <taxon>Hymenoptera</taxon>
        <taxon>Apocrita</taxon>
        <taxon>Proctotrupomorpha</taxon>
        <taxon>Chalcidoidea</taxon>
        <taxon>Pteromalidae</taxon>
        <taxon>Pteromalinae</taxon>
        <taxon>Trichomalopsis</taxon>
    </lineage>
</organism>
<accession>A0A232F998</accession>
<name>A0A232F998_9HYME</name>
<feature type="compositionally biased region" description="Low complexity" evidence="1">
    <location>
        <begin position="49"/>
        <end position="64"/>
    </location>
</feature>
<feature type="region of interest" description="Disordered" evidence="1">
    <location>
        <begin position="45"/>
        <end position="79"/>
    </location>
</feature>
<reference evidence="2 3" key="1">
    <citation type="journal article" date="2017" name="Curr. Biol.">
        <title>The Evolution of Venom by Co-option of Single-Copy Genes.</title>
        <authorList>
            <person name="Martinson E.O."/>
            <person name="Mrinalini"/>
            <person name="Kelkar Y.D."/>
            <person name="Chang C.H."/>
            <person name="Werren J.H."/>
        </authorList>
    </citation>
    <scope>NUCLEOTIDE SEQUENCE [LARGE SCALE GENOMIC DNA]</scope>
    <source>
        <strain evidence="2 3">Alberta</strain>
        <tissue evidence="2">Whole body</tissue>
    </source>
</reference>
<gene>
    <name evidence="2" type="ORF">TSAR_013630</name>
</gene>
<proteinExistence type="predicted"/>
<evidence type="ECO:0000313" key="3">
    <source>
        <dbReference type="Proteomes" id="UP000215335"/>
    </source>
</evidence>